<dbReference type="InterPro" id="IPR006501">
    <property type="entry name" value="Pectinesterase_inhib_dom"/>
</dbReference>
<keyword evidence="6" id="KW-0378">Hydrolase</keyword>
<feature type="domain" description="Pectinesterase inhibitor" evidence="9">
    <location>
        <begin position="56"/>
        <end position="197"/>
    </location>
</feature>
<dbReference type="InterPro" id="IPR011050">
    <property type="entry name" value="Pectin_lyase_fold/virulence"/>
</dbReference>
<dbReference type="Gene3D" id="2.160.20.10">
    <property type="entry name" value="Single-stranded right-handed beta-helix, Pectin lyase-like"/>
    <property type="match status" value="1"/>
</dbReference>
<accession>A0A5N6QVP4</accession>
<dbReference type="InterPro" id="IPR000070">
    <property type="entry name" value="Pectinesterase_cat"/>
</dbReference>
<comment type="pathway">
    <text evidence="2">Glycan metabolism; pectin degradation; 2-dehydro-3-deoxy-D-gluconate from pectin: step 1/5.</text>
</comment>
<keyword evidence="8" id="KW-0472">Membrane</keyword>
<dbReference type="Proteomes" id="UP000327013">
    <property type="component" value="Chromosome 2"/>
</dbReference>
<dbReference type="GO" id="GO:0042545">
    <property type="term" value="P:cell wall modification"/>
    <property type="evidence" value="ECO:0007669"/>
    <property type="project" value="InterPro"/>
</dbReference>
<dbReference type="SUPFAM" id="SSF101148">
    <property type="entry name" value="Plant invertase/pectin methylesterase inhibitor"/>
    <property type="match status" value="1"/>
</dbReference>
<dbReference type="GO" id="GO:0004857">
    <property type="term" value="F:enzyme inhibitor activity"/>
    <property type="evidence" value="ECO:0007669"/>
    <property type="project" value="InterPro"/>
</dbReference>
<evidence type="ECO:0000256" key="1">
    <source>
        <dbReference type="ARBA" id="ARBA00004191"/>
    </source>
</evidence>
<keyword evidence="11" id="KW-1185">Reference proteome</keyword>
<evidence type="ECO:0000313" key="10">
    <source>
        <dbReference type="EMBL" id="KAE8010390.1"/>
    </source>
</evidence>
<evidence type="ECO:0000259" key="9">
    <source>
        <dbReference type="SMART" id="SM00856"/>
    </source>
</evidence>
<evidence type="ECO:0000256" key="4">
    <source>
        <dbReference type="ARBA" id="ARBA00007786"/>
    </source>
</evidence>
<dbReference type="EMBL" id="CM017322">
    <property type="protein sequence ID" value="KAE8010390.1"/>
    <property type="molecule type" value="Genomic_DNA"/>
</dbReference>
<feature type="transmembrane region" description="Helical" evidence="8">
    <location>
        <begin position="18"/>
        <end position="39"/>
    </location>
</feature>
<dbReference type="UniPathway" id="UPA00545">
    <property type="reaction ID" value="UER00823"/>
</dbReference>
<evidence type="ECO:0000256" key="2">
    <source>
        <dbReference type="ARBA" id="ARBA00005184"/>
    </source>
</evidence>
<keyword evidence="5" id="KW-0964">Secreted</keyword>
<organism evidence="10 11">
    <name type="scientific">Carpinus fangiana</name>
    <dbReference type="NCBI Taxonomy" id="176857"/>
    <lineage>
        <taxon>Eukaryota</taxon>
        <taxon>Viridiplantae</taxon>
        <taxon>Streptophyta</taxon>
        <taxon>Embryophyta</taxon>
        <taxon>Tracheophyta</taxon>
        <taxon>Spermatophyta</taxon>
        <taxon>Magnoliopsida</taxon>
        <taxon>eudicotyledons</taxon>
        <taxon>Gunneridae</taxon>
        <taxon>Pentapetalae</taxon>
        <taxon>rosids</taxon>
        <taxon>fabids</taxon>
        <taxon>Fagales</taxon>
        <taxon>Betulaceae</taxon>
        <taxon>Carpinus</taxon>
    </lineage>
</organism>
<keyword evidence="8" id="KW-1133">Transmembrane helix</keyword>
<dbReference type="SMART" id="SM00856">
    <property type="entry name" value="PMEI"/>
    <property type="match status" value="1"/>
</dbReference>
<dbReference type="GO" id="GO:0030599">
    <property type="term" value="F:pectinesterase activity"/>
    <property type="evidence" value="ECO:0007669"/>
    <property type="project" value="InterPro"/>
</dbReference>
<evidence type="ECO:0000256" key="8">
    <source>
        <dbReference type="SAM" id="Phobius"/>
    </source>
</evidence>
<evidence type="ECO:0000313" key="11">
    <source>
        <dbReference type="Proteomes" id="UP000327013"/>
    </source>
</evidence>
<name>A0A5N6QVP4_9ROSI</name>
<comment type="subcellular location">
    <subcellularLocation>
        <location evidence="1">Secreted</location>
        <location evidence="1">Cell wall</location>
    </subcellularLocation>
</comment>
<gene>
    <name evidence="10" type="ORF">FH972_006761</name>
</gene>
<keyword evidence="7" id="KW-0063">Aspartyl esterase</keyword>
<dbReference type="CDD" id="cd15798">
    <property type="entry name" value="PMEI-like_3"/>
    <property type="match status" value="1"/>
</dbReference>
<comment type="similarity">
    <text evidence="4">In the C-terminal section; belongs to the pectinesterase family.</text>
</comment>
<keyword evidence="8" id="KW-0812">Transmembrane</keyword>
<sequence length="540" mass="58591">MAPYDEEEISPDDLLTNMIVMGASLIVIAAVVIGVVAGVDSKGGPGKLGENVTFDNVMGVGDVCNKTDYMESCMASLKPVGDKASVKTYLTAAINGTISEMTTAMEKAKVNADGFGDQSLEKMALEDCEELIGLSIEELQSVMPMEDVGDARSSVSAVIAYQRACLEGLKESLYSSFADFDRGLQKSKELASVVLAIIYENFPNDDATVDRSNQRKVLQDYNKGGQIPHASVAKDGSQEYGTIKAALDAYPHGIKGRYVIYVKAGVYEENVVVAKNMTNVFMYGDGVTETIISGTNLDETTTYRRATLSAIGDEFVCTNIGIQVPDKSSGNSMAAVKIQSDKAAFYNCRINGTTSNIYALAHRQLFKECEIYGVTNIIKGDAALVIQRSKIVVMQPSTPVANIITLQGRSDKRENTGFVIHGSVIVADESNSPEKLKNWTYLGMAVEKYSRTIVMESSLGDLINAQGWSSSNSYGIENVTFAEYKNRGAGAQTNNRVNWPSYTVITKRNDALLYTADRFIQVQKWSLDNIIGPLHAGLFS</sequence>
<dbReference type="InterPro" id="IPR012334">
    <property type="entry name" value="Pectin_lyas_fold"/>
</dbReference>
<evidence type="ECO:0000256" key="6">
    <source>
        <dbReference type="ARBA" id="ARBA00022801"/>
    </source>
</evidence>
<evidence type="ECO:0000256" key="3">
    <source>
        <dbReference type="ARBA" id="ARBA00006027"/>
    </source>
</evidence>
<dbReference type="OrthoDB" id="2019149at2759"/>
<dbReference type="AlphaFoldDB" id="A0A5N6QVP4"/>
<evidence type="ECO:0000256" key="5">
    <source>
        <dbReference type="ARBA" id="ARBA00022512"/>
    </source>
</evidence>
<reference evidence="10 11" key="1">
    <citation type="submission" date="2019-06" db="EMBL/GenBank/DDBJ databases">
        <title>A chromosomal-level reference genome of Carpinus fangiana (Coryloideae, Betulaceae).</title>
        <authorList>
            <person name="Yang X."/>
            <person name="Wang Z."/>
            <person name="Zhang L."/>
            <person name="Hao G."/>
            <person name="Liu J."/>
            <person name="Yang Y."/>
        </authorList>
    </citation>
    <scope>NUCLEOTIDE SEQUENCE [LARGE SCALE GENOMIC DNA]</scope>
    <source>
        <strain evidence="10">Cfa_2016G</strain>
        <tissue evidence="10">Leaf</tissue>
    </source>
</reference>
<dbReference type="PANTHER" id="PTHR31707">
    <property type="entry name" value="PECTINESTERASE"/>
    <property type="match status" value="1"/>
</dbReference>
<dbReference type="SUPFAM" id="SSF51126">
    <property type="entry name" value="Pectin lyase-like"/>
    <property type="match status" value="1"/>
</dbReference>
<dbReference type="InterPro" id="IPR035513">
    <property type="entry name" value="Invertase/methylesterase_inhib"/>
</dbReference>
<evidence type="ECO:0000256" key="7">
    <source>
        <dbReference type="ARBA" id="ARBA00023085"/>
    </source>
</evidence>
<dbReference type="Pfam" id="PF04043">
    <property type="entry name" value="PMEI"/>
    <property type="match status" value="1"/>
</dbReference>
<dbReference type="NCBIfam" id="TIGR01614">
    <property type="entry name" value="PME_inhib"/>
    <property type="match status" value="1"/>
</dbReference>
<comment type="similarity">
    <text evidence="3">In the N-terminal section; belongs to the PMEI family.</text>
</comment>
<dbReference type="Gene3D" id="1.20.140.40">
    <property type="entry name" value="Invertase/pectin methylesterase inhibitor family protein"/>
    <property type="match status" value="1"/>
</dbReference>
<proteinExistence type="inferred from homology"/>
<protein>
    <recommendedName>
        <fullName evidence="9">Pectinesterase inhibitor domain-containing protein</fullName>
    </recommendedName>
</protein>
<dbReference type="GO" id="GO:0045490">
    <property type="term" value="P:pectin catabolic process"/>
    <property type="evidence" value="ECO:0007669"/>
    <property type="project" value="UniProtKB-UniPathway"/>
</dbReference>
<dbReference type="Pfam" id="PF01095">
    <property type="entry name" value="Pectinesterase"/>
    <property type="match status" value="1"/>
</dbReference>
<keyword evidence="5" id="KW-0134">Cell wall</keyword>